<dbReference type="Gene3D" id="1.50.10.10">
    <property type="match status" value="1"/>
</dbReference>
<dbReference type="SUPFAM" id="SSF48208">
    <property type="entry name" value="Six-hairpin glycosidases"/>
    <property type="match status" value="1"/>
</dbReference>
<evidence type="ECO:0000313" key="3">
    <source>
        <dbReference type="Proteomes" id="UP000035762"/>
    </source>
</evidence>
<dbReference type="InterPro" id="IPR011613">
    <property type="entry name" value="GH15-like"/>
</dbReference>
<reference evidence="2 3" key="1">
    <citation type="journal article" date="2014" name="Genome Announc.">
        <title>Genome Sequence of Afipia felis Strain 76713, Isolated in Hospital Water Using an Amoeba Co-Culture Procedure.</title>
        <authorList>
            <person name="Benamar S."/>
            <person name="La Scola B."/>
            <person name="Croce O."/>
        </authorList>
    </citation>
    <scope>NUCLEOTIDE SEQUENCE [LARGE SCALE GENOMIC DNA]</scope>
    <source>
        <strain evidence="2 3">76713</strain>
    </source>
</reference>
<dbReference type="STRING" id="1035.BN961_00468"/>
<dbReference type="Proteomes" id="UP000035762">
    <property type="component" value="Unassembled WGS sequence"/>
</dbReference>
<proteinExistence type="predicted"/>
<dbReference type="InterPro" id="IPR008928">
    <property type="entry name" value="6-hairpin_glycosidase_sf"/>
</dbReference>
<dbReference type="EMBL" id="CCAZ020000001">
    <property type="protein sequence ID" value="CEG07087.1"/>
    <property type="molecule type" value="Genomic_DNA"/>
</dbReference>
<name>A0A090ML81_AFIFE</name>
<protein>
    <submittedName>
        <fullName evidence="2">Trehalase</fullName>
    </submittedName>
</protein>
<gene>
    <name evidence="2" type="ORF">BN961_00468</name>
</gene>
<dbReference type="GO" id="GO:0005975">
    <property type="term" value="P:carbohydrate metabolic process"/>
    <property type="evidence" value="ECO:0007669"/>
    <property type="project" value="InterPro"/>
</dbReference>
<evidence type="ECO:0000259" key="1">
    <source>
        <dbReference type="Pfam" id="PF00723"/>
    </source>
</evidence>
<keyword evidence="3" id="KW-1185">Reference proteome</keyword>
<feature type="domain" description="GH15-like" evidence="1">
    <location>
        <begin position="17"/>
        <end position="92"/>
    </location>
</feature>
<sequence length="112" mass="12554">MMKDGFVLRHDPQEARDGEVQPIEGAFLACTLWLADVYVLLGRVDDARELYLRVHGIANDVGLLSEEYDPTLRRQTGNFPQALTHIAMINSAQNIFAALHPDKPAVQRAKKN</sequence>
<evidence type="ECO:0000313" key="2">
    <source>
        <dbReference type="EMBL" id="CEG07087.1"/>
    </source>
</evidence>
<organism evidence="2 3">
    <name type="scientific">Afipia felis</name>
    <name type="common">Cat scratch disease bacillus</name>
    <dbReference type="NCBI Taxonomy" id="1035"/>
    <lineage>
        <taxon>Bacteria</taxon>
        <taxon>Pseudomonadati</taxon>
        <taxon>Pseudomonadota</taxon>
        <taxon>Alphaproteobacteria</taxon>
        <taxon>Hyphomicrobiales</taxon>
        <taxon>Nitrobacteraceae</taxon>
        <taxon>Afipia</taxon>
    </lineage>
</organism>
<comment type="caution">
    <text evidence="2">The sequence shown here is derived from an EMBL/GenBank/DDBJ whole genome shotgun (WGS) entry which is preliminary data.</text>
</comment>
<dbReference type="AlphaFoldDB" id="A0A090ML81"/>
<dbReference type="InterPro" id="IPR012341">
    <property type="entry name" value="6hp_glycosidase-like_sf"/>
</dbReference>
<accession>A0A090ML81</accession>
<dbReference type="Pfam" id="PF00723">
    <property type="entry name" value="Glyco_hydro_15"/>
    <property type="match status" value="1"/>
</dbReference>